<dbReference type="InterPro" id="IPR011856">
    <property type="entry name" value="tRNA_endonuc-like_dom_sf"/>
</dbReference>
<dbReference type="InterPro" id="IPR011335">
    <property type="entry name" value="Restrct_endonuc-II-like"/>
</dbReference>
<proteinExistence type="predicted"/>
<dbReference type="Proteomes" id="UP000440498">
    <property type="component" value="Unassembled WGS sequence"/>
</dbReference>
<dbReference type="GO" id="GO:0003677">
    <property type="term" value="F:DNA binding"/>
    <property type="evidence" value="ECO:0007669"/>
    <property type="project" value="InterPro"/>
</dbReference>
<dbReference type="Pfam" id="PF04471">
    <property type="entry name" value="Mrr_cat"/>
    <property type="match status" value="1"/>
</dbReference>
<evidence type="ECO:0000259" key="1">
    <source>
        <dbReference type="Pfam" id="PF04471"/>
    </source>
</evidence>
<sequence length="392" mass="42157">MSAVLRWLVGASSRCCNWLRLLDRPAHRRRIRQSRKVLHALRCLDGDGRQARRLAYLRQVDPLCVEEVVLSACEAGGAPVLRNRSYSGDGGIDGRVWIRGSGWHLVQVKRYREHVALAHLQQFAALVAAQRVAGGWFVHTGRSGRALYPALRGSRVTLVSGERLLALLADGVMPARPAAPVRAQPCQGPGARPALPARVWGRRLLAVLLAGVVAVLLWRQAPPRAHAAPVLAAPAETATLRSGLAAPQAVAWVTQRLAALRQDGRYRLVVAYGSPLFPSDDALLDQARGGAALAAWVSLPPSARRPSWLVLPDADWLASAPAGSVRCQLLVSVAGDGRGSRFAVLPLRCEQALKRHWRTMGRAGPGRYVAAAPLAPQPTAAQQLLQALAPGR</sequence>
<dbReference type="GO" id="GO:0009307">
    <property type="term" value="P:DNA restriction-modification system"/>
    <property type="evidence" value="ECO:0007669"/>
    <property type="project" value="InterPro"/>
</dbReference>
<keyword evidence="3" id="KW-1185">Reference proteome</keyword>
<dbReference type="AlphaFoldDB" id="A0A6A7N656"/>
<gene>
    <name evidence="2" type="ORF">GEV02_20685</name>
</gene>
<protein>
    <recommendedName>
        <fullName evidence="1">Restriction endonuclease type IV Mrr domain-containing protein</fullName>
    </recommendedName>
</protein>
<accession>A0A6A7N656</accession>
<dbReference type="InterPro" id="IPR007560">
    <property type="entry name" value="Restrct_endonuc_IV_Mrr"/>
</dbReference>
<comment type="caution">
    <text evidence="2">The sequence shown here is derived from an EMBL/GenBank/DDBJ whole genome shotgun (WGS) entry which is preliminary data.</text>
</comment>
<evidence type="ECO:0000313" key="3">
    <source>
        <dbReference type="Proteomes" id="UP000440498"/>
    </source>
</evidence>
<dbReference type="RefSeq" id="WP_152839871.1">
    <property type="nucleotide sequence ID" value="NZ_WHUG01000009.1"/>
</dbReference>
<feature type="domain" description="Restriction endonuclease type IV Mrr" evidence="1">
    <location>
        <begin position="57"/>
        <end position="168"/>
    </location>
</feature>
<dbReference type="EMBL" id="WHUG01000009">
    <property type="protein sequence ID" value="MQA40573.1"/>
    <property type="molecule type" value="Genomic_DNA"/>
</dbReference>
<reference evidence="2 3" key="1">
    <citation type="submission" date="2019-10" db="EMBL/GenBank/DDBJ databases">
        <title>Two novel species isolated from a subtropical stream in China.</title>
        <authorList>
            <person name="Lu H."/>
        </authorList>
    </citation>
    <scope>NUCLEOTIDE SEQUENCE [LARGE SCALE GENOMIC DNA]</scope>
    <source>
        <strain evidence="2 3">FT29W</strain>
    </source>
</reference>
<dbReference type="GO" id="GO:0004519">
    <property type="term" value="F:endonuclease activity"/>
    <property type="evidence" value="ECO:0007669"/>
    <property type="project" value="InterPro"/>
</dbReference>
<dbReference type="Gene3D" id="3.40.1350.10">
    <property type="match status" value="1"/>
</dbReference>
<organism evidence="2 3">
    <name type="scientific">Rugamonas aquatica</name>
    <dbReference type="NCBI Taxonomy" id="2743357"/>
    <lineage>
        <taxon>Bacteria</taxon>
        <taxon>Pseudomonadati</taxon>
        <taxon>Pseudomonadota</taxon>
        <taxon>Betaproteobacteria</taxon>
        <taxon>Burkholderiales</taxon>
        <taxon>Oxalobacteraceae</taxon>
        <taxon>Telluria group</taxon>
        <taxon>Rugamonas</taxon>
    </lineage>
</organism>
<dbReference type="SUPFAM" id="SSF52980">
    <property type="entry name" value="Restriction endonuclease-like"/>
    <property type="match status" value="1"/>
</dbReference>
<name>A0A6A7N656_9BURK</name>
<evidence type="ECO:0000313" key="2">
    <source>
        <dbReference type="EMBL" id="MQA40573.1"/>
    </source>
</evidence>